<keyword evidence="2" id="KW-1185">Reference proteome</keyword>
<dbReference type="EMBL" id="VWSH01000002">
    <property type="protein sequence ID" value="KAA5535158.1"/>
    <property type="molecule type" value="Genomic_DNA"/>
</dbReference>
<evidence type="ECO:0008006" key="3">
    <source>
        <dbReference type="Google" id="ProtNLM"/>
    </source>
</evidence>
<reference evidence="1 2" key="1">
    <citation type="submission" date="2019-09" db="EMBL/GenBank/DDBJ databases">
        <title>Genome sequence and assembly of Taibaiella sp.</title>
        <authorList>
            <person name="Chhetri G."/>
        </authorList>
    </citation>
    <scope>NUCLEOTIDE SEQUENCE [LARGE SCALE GENOMIC DNA]</scope>
    <source>
        <strain evidence="1 2">KVB11</strain>
    </source>
</reference>
<proteinExistence type="predicted"/>
<dbReference type="Proteomes" id="UP000323632">
    <property type="component" value="Unassembled WGS sequence"/>
</dbReference>
<dbReference type="SUPFAM" id="SSF46626">
    <property type="entry name" value="Cytochrome c"/>
    <property type="match status" value="1"/>
</dbReference>
<gene>
    <name evidence="1" type="ORF">F0919_08910</name>
</gene>
<organism evidence="1 2">
    <name type="scientific">Taibaiella lutea</name>
    <dbReference type="NCBI Taxonomy" id="2608001"/>
    <lineage>
        <taxon>Bacteria</taxon>
        <taxon>Pseudomonadati</taxon>
        <taxon>Bacteroidota</taxon>
        <taxon>Chitinophagia</taxon>
        <taxon>Chitinophagales</taxon>
        <taxon>Chitinophagaceae</taxon>
        <taxon>Taibaiella</taxon>
    </lineage>
</organism>
<dbReference type="AlphaFoldDB" id="A0A5M6CIW9"/>
<evidence type="ECO:0000313" key="2">
    <source>
        <dbReference type="Proteomes" id="UP000323632"/>
    </source>
</evidence>
<accession>A0A5M6CIW9</accession>
<protein>
    <recommendedName>
        <fullName evidence="3">Cytochrome c domain-containing protein</fullName>
    </recommendedName>
</protein>
<evidence type="ECO:0000313" key="1">
    <source>
        <dbReference type="EMBL" id="KAA5535158.1"/>
    </source>
</evidence>
<name>A0A5M6CIW9_9BACT</name>
<dbReference type="GO" id="GO:0020037">
    <property type="term" value="F:heme binding"/>
    <property type="evidence" value="ECO:0007669"/>
    <property type="project" value="InterPro"/>
</dbReference>
<sequence length="110" mass="12610">MYSLQVFATDKKDKTAELYEFPDAMAQPVRNQFMVLCEKGRILYDISCGKCHNTKVNGKTIIPDFTIEQLGAYSIRVANQKHEMNVSEENVSAEELALITTYLTYKKKNH</sequence>
<comment type="caution">
    <text evidence="1">The sequence shown here is derived from an EMBL/GenBank/DDBJ whole genome shotgun (WGS) entry which is preliminary data.</text>
</comment>
<dbReference type="InterPro" id="IPR036909">
    <property type="entry name" value="Cyt_c-like_dom_sf"/>
</dbReference>
<dbReference type="GO" id="GO:0009055">
    <property type="term" value="F:electron transfer activity"/>
    <property type="evidence" value="ECO:0007669"/>
    <property type="project" value="InterPro"/>
</dbReference>
<dbReference type="Gene3D" id="1.10.760.10">
    <property type="entry name" value="Cytochrome c-like domain"/>
    <property type="match status" value="1"/>
</dbReference>